<evidence type="ECO:0000313" key="3">
    <source>
        <dbReference type="Proteomes" id="UP000007266"/>
    </source>
</evidence>
<evidence type="ECO:0000313" key="2">
    <source>
        <dbReference type="EMBL" id="EFA07196.1"/>
    </source>
</evidence>
<keyword evidence="1" id="KW-0812">Transmembrane</keyword>
<proteinExistence type="predicted"/>
<dbReference type="eggNOG" id="ENOG502S8XI">
    <property type="taxonomic scope" value="Eukaryota"/>
</dbReference>
<protein>
    <submittedName>
        <fullName evidence="2">Uncharacterized protein</fullName>
    </submittedName>
</protein>
<evidence type="ECO:0000256" key="1">
    <source>
        <dbReference type="SAM" id="Phobius"/>
    </source>
</evidence>
<feature type="transmembrane region" description="Helical" evidence="1">
    <location>
        <begin position="141"/>
        <end position="164"/>
    </location>
</feature>
<sequence>MENIYKIKIRSNPNPRDLYPSERRYSSSIVLGLSIMFLALGITSSLMGTLVVKKMTTNHTQVFFPDNHTASNKTEEFLEEQRLIKRIEEDFFPFKKPEGHTINIPAIISAGSFVMSLGHFLAGFAGILAWKQWYIDNNITWFFLSSCFSTLTSAISFLLISLAVLDTRDILLHKTSPISLGLTANIFITSLLGVIWSIVATNVAFKGMKNNYPDDLVLSKSGKGRVEVNTVRKGNKIAKVVPPDILDHFPKTGKLAKFFPKSESNGNLPKAESNKEYEERVKRFLSGESQNCKD</sequence>
<dbReference type="HOGENOM" id="CLU_957327_0_0_1"/>
<dbReference type="PhylomeDB" id="D6WTL1"/>
<organism evidence="2 3">
    <name type="scientific">Tribolium castaneum</name>
    <name type="common">Red flour beetle</name>
    <dbReference type="NCBI Taxonomy" id="7070"/>
    <lineage>
        <taxon>Eukaryota</taxon>
        <taxon>Metazoa</taxon>
        <taxon>Ecdysozoa</taxon>
        <taxon>Arthropoda</taxon>
        <taxon>Hexapoda</taxon>
        <taxon>Insecta</taxon>
        <taxon>Pterygota</taxon>
        <taxon>Neoptera</taxon>
        <taxon>Endopterygota</taxon>
        <taxon>Coleoptera</taxon>
        <taxon>Polyphaga</taxon>
        <taxon>Cucujiformia</taxon>
        <taxon>Tenebrionidae</taxon>
        <taxon>Tenebrionidae incertae sedis</taxon>
        <taxon>Tribolium</taxon>
    </lineage>
</organism>
<gene>
    <name evidence="2" type="primary">AUGUSTUS-3.0.2_10202</name>
    <name evidence="2" type="ORF">TcasGA2_TC010202</name>
</gene>
<reference evidence="2 3" key="2">
    <citation type="journal article" date="2010" name="Nucleic Acids Res.">
        <title>BeetleBase in 2010: revisions to provide comprehensive genomic information for Tribolium castaneum.</title>
        <authorList>
            <person name="Kim H.S."/>
            <person name="Murphy T."/>
            <person name="Xia J."/>
            <person name="Caragea D."/>
            <person name="Park Y."/>
            <person name="Beeman R.W."/>
            <person name="Lorenzen M.D."/>
            <person name="Butcher S."/>
            <person name="Manak J.R."/>
            <person name="Brown S.J."/>
        </authorList>
    </citation>
    <scope>GENOME REANNOTATION</scope>
    <source>
        <strain evidence="2 3">Georgia GA2</strain>
    </source>
</reference>
<dbReference type="AlphaFoldDB" id="D6WTL1"/>
<dbReference type="EMBL" id="KQ971354">
    <property type="protein sequence ID" value="EFA07196.1"/>
    <property type="molecule type" value="Genomic_DNA"/>
</dbReference>
<name>D6WTL1_TRICA</name>
<keyword evidence="1" id="KW-0472">Membrane</keyword>
<feature type="transmembrane region" description="Helical" evidence="1">
    <location>
        <begin position="102"/>
        <end position="129"/>
    </location>
</feature>
<keyword evidence="3" id="KW-1185">Reference proteome</keyword>
<dbReference type="OMA" id="YPEDAME"/>
<feature type="transmembrane region" description="Helical" evidence="1">
    <location>
        <begin position="29"/>
        <end position="52"/>
    </location>
</feature>
<dbReference type="OrthoDB" id="6628993at2759"/>
<dbReference type="Proteomes" id="UP000007266">
    <property type="component" value="Linkage group 7"/>
</dbReference>
<keyword evidence="1" id="KW-1133">Transmembrane helix</keyword>
<dbReference type="KEGG" id="tca:663962"/>
<accession>D6WTL1</accession>
<dbReference type="InParanoid" id="D6WTL1"/>
<reference evidence="2 3" key="1">
    <citation type="journal article" date="2008" name="Nature">
        <title>The genome of the model beetle and pest Tribolium castaneum.</title>
        <authorList>
            <consortium name="Tribolium Genome Sequencing Consortium"/>
            <person name="Richards S."/>
            <person name="Gibbs R.A."/>
            <person name="Weinstock G.M."/>
            <person name="Brown S.J."/>
            <person name="Denell R."/>
            <person name="Beeman R.W."/>
            <person name="Gibbs R."/>
            <person name="Beeman R.W."/>
            <person name="Brown S.J."/>
            <person name="Bucher G."/>
            <person name="Friedrich M."/>
            <person name="Grimmelikhuijzen C.J."/>
            <person name="Klingler M."/>
            <person name="Lorenzen M."/>
            <person name="Richards S."/>
            <person name="Roth S."/>
            <person name="Schroder R."/>
            <person name="Tautz D."/>
            <person name="Zdobnov E.M."/>
            <person name="Muzny D."/>
            <person name="Gibbs R.A."/>
            <person name="Weinstock G.M."/>
            <person name="Attaway T."/>
            <person name="Bell S."/>
            <person name="Buhay C.J."/>
            <person name="Chandrabose M.N."/>
            <person name="Chavez D."/>
            <person name="Clerk-Blankenburg K.P."/>
            <person name="Cree A."/>
            <person name="Dao M."/>
            <person name="Davis C."/>
            <person name="Chacko J."/>
            <person name="Dinh H."/>
            <person name="Dugan-Rocha S."/>
            <person name="Fowler G."/>
            <person name="Garner T.T."/>
            <person name="Garnes J."/>
            <person name="Gnirke A."/>
            <person name="Hawes A."/>
            <person name="Hernandez J."/>
            <person name="Hines S."/>
            <person name="Holder M."/>
            <person name="Hume J."/>
            <person name="Jhangiani S.N."/>
            <person name="Joshi V."/>
            <person name="Khan Z.M."/>
            <person name="Jackson L."/>
            <person name="Kovar C."/>
            <person name="Kowis A."/>
            <person name="Lee S."/>
            <person name="Lewis L.R."/>
            <person name="Margolis J."/>
            <person name="Morgan M."/>
            <person name="Nazareth L.V."/>
            <person name="Nguyen N."/>
            <person name="Okwuonu G."/>
            <person name="Parker D."/>
            <person name="Richards S."/>
            <person name="Ruiz S.J."/>
            <person name="Santibanez J."/>
            <person name="Savard J."/>
            <person name="Scherer S.E."/>
            <person name="Schneider B."/>
            <person name="Sodergren E."/>
            <person name="Tautz D."/>
            <person name="Vattahil S."/>
            <person name="Villasana D."/>
            <person name="White C.S."/>
            <person name="Wright R."/>
            <person name="Park Y."/>
            <person name="Beeman R.W."/>
            <person name="Lord J."/>
            <person name="Oppert B."/>
            <person name="Lorenzen M."/>
            <person name="Brown S."/>
            <person name="Wang L."/>
            <person name="Savard J."/>
            <person name="Tautz D."/>
            <person name="Richards S."/>
            <person name="Weinstock G."/>
            <person name="Gibbs R.A."/>
            <person name="Liu Y."/>
            <person name="Worley K."/>
            <person name="Weinstock G."/>
            <person name="Elsik C.G."/>
            <person name="Reese J.T."/>
            <person name="Elhaik E."/>
            <person name="Landan G."/>
            <person name="Graur D."/>
            <person name="Arensburger P."/>
            <person name="Atkinson P."/>
            <person name="Beeman R.W."/>
            <person name="Beidler J."/>
            <person name="Brown S.J."/>
            <person name="Demuth J.P."/>
            <person name="Drury D.W."/>
            <person name="Du Y.Z."/>
            <person name="Fujiwara H."/>
            <person name="Lorenzen M."/>
            <person name="Maselli V."/>
            <person name="Osanai M."/>
            <person name="Park Y."/>
            <person name="Robertson H.M."/>
            <person name="Tu Z."/>
            <person name="Wang J.J."/>
            <person name="Wang S."/>
            <person name="Richards S."/>
            <person name="Song H."/>
            <person name="Zhang L."/>
            <person name="Sodergren E."/>
            <person name="Werner D."/>
            <person name="Stanke M."/>
            <person name="Morgenstern B."/>
            <person name="Solovyev V."/>
            <person name="Kosarev P."/>
            <person name="Brown G."/>
            <person name="Chen H.C."/>
            <person name="Ermolaeva O."/>
            <person name="Hlavina W."/>
            <person name="Kapustin Y."/>
            <person name="Kiryutin B."/>
            <person name="Kitts P."/>
            <person name="Maglott D."/>
            <person name="Pruitt K."/>
            <person name="Sapojnikov V."/>
            <person name="Souvorov A."/>
            <person name="Mackey A.J."/>
            <person name="Waterhouse R.M."/>
            <person name="Wyder S."/>
            <person name="Zdobnov E.M."/>
            <person name="Zdobnov E.M."/>
            <person name="Wyder S."/>
            <person name="Kriventseva E.V."/>
            <person name="Kadowaki T."/>
            <person name="Bork P."/>
            <person name="Aranda M."/>
            <person name="Bao R."/>
            <person name="Beermann A."/>
            <person name="Berns N."/>
            <person name="Bolognesi R."/>
            <person name="Bonneton F."/>
            <person name="Bopp D."/>
            <person name="Brown S.J."/>
            <person name="Bucher G."/>
            <person name="Butts T."/>
            <person name="Chaumot A."/>
            <person name="Denell R.E."/>
            <person name="Ferrier D.E."/>
            <person name="Friedrich M."/>
            <person name="Gordon C.M."/>
            <person name="Jindra M."/>
            <person name="Klingler M."/>
            <person name="Lan Q."/>
            <person name="Lattorff H.M."/>
            <person name="Laudet V."/>
            <person name="von Levetsow C."/>
            <person name="Liu Z."/>
            <person name="Lutz R."/>
            <person name="Lynch J.A."/>
            <person name="da Fonseca R.N."/>
            <person name="Posnien N."/>
            <person name="Reuter R."/>
            <person name="Roth S."/>
            <person name="Savard J."/>
            <person name="Schinko J.B."/>
            <person name="Schmitt C."/>
            <person name="Schoppmeier M."/>
            <person name="Schroder R."/>
            <person name="Shippy T.D."/>
            <person name="Simonnet F."/>
            <person name="Marques-Souza H."/>
            <person name="Tautz D."/>
            <person name="Tomoyasu Y."/>
            <person name="Trauner J."/>
            <person name="Van der Zee M."/>
            <person name="Vervoort M."/>
            <person name="Wittkopp N."/>
            <person name="Wimmer E.A."/>
            <person name="Yang X."/>
            <person name="Jones A.K."/>
            <person name="Sattelle D.B."/>
            <person name="Ebert P.R."/>
            <person name="Nelson D."/>
            <person name="Scott J.G."/>
            <person name="Beeman R.W."/>
            <person name="Muthukrishnan S."/>
            <person name="Kramer K.J."/>
            <person name="Arakane Y."/>
            <person name="Beeman R.W."/>
            <person name="Zhu Q."/>
            <person name="Hogenkamp D."/>
            <person name="Dixit R."/>
            <person name="Oppert B."/>
            <person name="Jiang H."/>
            <person name="Zou Z."/>
            <person name="Marshall J."/>
            <person name="Elpidina E."/>
            <person name="Vinokurov K."/>
            <person name="Oppert C."/>
            <person name="Zou Z."/>
            <person name="Evans J."/>
            <person name="Lu Z."/>
            <person name="Zhao P."/>
            <person name="Sumathipala N."/>
            <person name="Altincicek B."/>
            <person name="Vilcinskas A."/>
            <person name="Williams M."/>
            <person name="Hultmark D."/>
            <person name="Hetru C."/>
            <person name="Jiang H."/>
            <person name="Grimmelikhuijzen C.J."/>
            <person name="Hauser F."/>
            <person name="Cazzamali G."/>
            <person name="Williamson M."/>
            <person name="Park Y."/>
            <person name="Li B."/>
            <person name="Tanaka Y."/>
            <person name="Predel R."/>
            <person name="Neupert S."/>
            <person name="Schachtner J."/>
            <person name="Verleyen P."/>
            <person name="Raible F."/>
            <person name="Bork P."/>
            <person name="Friedrich M."/>
            <person name="Walden K.K."/>
            <person name="Robertson H.M."/>
            <person name="Angeli S."/>
            <person name="Foret S."/>
            <person name="Bucher G."/>
            <person name="Schuetz S."/>
            <person name="Maleszka R."/>
            <person name="Wimmer E.A."/>
            <person name="Beeman R.W."/>
            <person name="Lorenzen M."/>
            <person name="Tomoyasu Y."/>
            <person name="Miller S.C."/>
            <person name="Grossmann D."/>
            <person name="Bucher G."/>
        </authorList>
    </citation>
    <scope>NUCLEOTIDE SEQUENCE [LARGE SCALE GENOMIC DNA]</scope>
    <source>
        <strain evidence="2 3">Georgia GA2</strain>
    </source>
</reference>
<feature type="transmembrane region" description="Helical" evidence="1">
    <location>
        <begin position="184"/>
        <end position="205"/>
    </location>
</feature>